<proteinExistence type="predicted"/>
<evidence type="ECO:0000313" key="1">
    <source>
        <dbReference type="EMBL" id="OTP80000.1"/>
    </source>
</evidence>
<protein>
    <submittedName>
        <fullName evidence="1">Uncharacterized protein</fullName>
    </submittedName>
</protein>
<organism evidence="1 2">
    <name type="scientific">Caballeronia sordidicola</name>
    <name type="common">Burkholderia sordidicola</name>
    <dbReference type="NCBI Taxonomy" id="196367"/>
    <lineage>
        <taxon>Bacteria</taxon>
        <taxon>Pseudomonadati</taxon>
        <taxon>Pseudomonadota</taxon>
        <taxon>Betaproteobacteria</taxon>
        <taxon>Burkholderiales</taxon>
        <taxon>Burkholderiaceae</taxon>
        <taxon>Caballeronia</taxon>
    </lineage>
</organism>
<dbReference type="AlphaFoldDB" id="A0A242N8J0"/>
<dbReference type="EMBL" id="NBTY01000017">
    <property type="protein sequence ID" value="OTP80000.1"/>
    <property type="molecule type" value="Genomic_DNA"/>
</dbReference>
<accession>A0A242N8J0</accession>
<dbReference type="Proteomes" id="UP000194546">
    <property type="component" value="Unassembled WGS sequence"/>
</dbReference>
<sequence>MEQVAPAEAWAAGPDTAFVVPLVKRTKEALVRCDTYAFILRAFPLRFI</sequence>
<evidence type="ECO:0000313" key="2">
    <source>
        <dbReference type="Proteomes" id="UP000194546"/>
    </source>
</evidence>
<name>A0A242N8J0_CABSO</name>
<reference evidence="1 2" key="1">
    <citation type="submission" date="2017-03" db="EMBL/GenBank/DDBJ databases">
        <title>Genome analysis of strain PAMC 26510.</title>
        <authorList>
            <person name="Oh H.-M."/>
            <person name="Yang J.-A."/>
        </authorList>
    </citation>
    <scope>NUCLEOTIDE SEQUENCE [LARGE SCALE GENOMIC DNA]</scope>
    <source>
        <strain evidence="1 2">PAMC 26510</strain>
    </source>
</reference>
<comment type="caution">
    <text evidence="1">The sequence shown here is derived from an EMBL/GenBank/DDBJ whole genome shotgun (WGS) entry which is preliminary data.</text>
</comment>
<gene>
    <name evidence="1" type="ORF">PAMC26510_04310</name>
</gene>